<proteinExistence type="predicted"/>
<comment type="caution">
    <text evidence="3">The sequence shown here is derived from an EMBL/GenBank/DDBJ whole genome shotgun (WGS) entry which is preliminary data.</text>
</comment>
<dbReference type="InterPro" id="IPR039519">
    <property type="entry name" value="YokE-like_PH"/>
</dbReference>
<evidence type="ECO:0000259" key="1">
    <source>
        <dbReference type="Pfam" id="PF09851"/>
    </source>
</evidence>
<sequence length="161" mass="18111">MAKIDKLLTKAQEYLDPNEEVQECVLGAYETEILGNDSVRNGIFIATDKRVVFYAKKLTGYELESFPLENISSFESGKGMLGHKISFFASGNKVKMKWIQGENVQDFISYVRDNMGKRQSSSAPSESSNSVDELRQLAELRDAGIITEEEFTQKKKQVLGI</sequence>
<reference evidence="3 4" key="1">
    <citation type="submission" date="2020-08" db="EMBL/GenBank/DDBJ databases">
        <title>Genomic Encyclopedia of Type Strains, Phase IV (KMG-IV): sequencing the most valuable type-strain genomes for metagenomic binning, comparative biology and taxonomic classification.</title>
        <authorList>
            <person name="Goeker M."/>
        </authorList>
    </citation>
    <scope>NUCLEOTIDE SEQUENCE [LARGE SCALE GENOMIC DNA]</scope>
    <source>
        <strain evidence="3 4">DSM 19612</strain>
    </source>
</reference>
<evidence type="ECO:0000313" key="4">
    <source>
        <dbReference type="Proteomes" id="UP000581688"/>
    </source>
</evidence>
<evidence type="ECO:0000259" key="2">
    <source>
        <dbReference type="Pfam" id="PF14470"/>
    </source>
</evidence>
<name>A0A841Q1P0_9BACI</name>
<dbReference type="RefSeq" id="WP_174495069.1">
    <property type="nucleotide sequence ID" value="NZ_CADDWK010000002.1"/>
</dbReference>
<dbReference type="InterPro" id="IPR018649">
    <property type="entry name" value="SHOCT"/>
</dbReference>
<accession>A0A841Q1P0</accession>
<evidence type="ECO:0008006" key="5">
    <source>
        <dbReference type="Google" id="ProtNLM"/>
    </source>
</evidence>
<dbReference type="Pfam" id="PF09851">
    <property type="entry name" value="SHOCT"/>
    <property type="match status" value="1"/>
</dbReference>
<protein>
    <recommendedName>
        <fullName evidence="5">Short C-terminal domain-containing protein</fullName>
    </recommendedName>
</protein>
<gene>
    <name evidence="3" type="ORF">HNQ94_000698</name>
</gene>
<organism evidence="3 4">
    <name type="scientific">Salirhabdus euzebyi</name>
    <dbReference type="NCBI Taxonomy" id="394506"/>
    <lineage>
        <taxon>Bacteria</taxon>
        <taxon>Bacillati</taxon>
        <taxon>Bacillota</taxon>
        <taxon>Bacilli</taxon>
        <taxon>Bacillales</taxon>
        <taxon>Bacillaceae</taxon>
        <taxon>Salirhabdus</taxon>
    </lineage>
</organism>
<evidence type="ECO:0000313" key="3">
    <source>
        <dbReference type="EMBL" id="MBB6452253.1"/>
    </source>
</evidence>
<feature type="domain" description="SHOCT" evidence="1">
    <location>
        <begin position="132"/>
        <end position="159"/>
    </location>
</feature>
<dbReference type="Pfam" id="PF14470">
    <property type="entry name" value="bPH_3"/>
    <property type="match status" value="1"/>
</dbReference>
<keyword evidence="4" id="KW-1185">Reference proteome</keyword>
<dbReference type="EMBL" id="JACHGH010000002">
    <property type="protein sequence ID" value="MBB6452253.1"/>
    <property type="molecule type" value="Genomic_DNA"/>
</dbReference>
<feature type="domain" description="YokE-like PH" evidence="2">
    <location>
        <begin position="15"/>
        <end position="112"/>
    </location>
</feature>
<dbReference type="AlphaFoldDB" id="A0A841Q1P0"/>
<dbReference type="Proteomes" id="UP000581688">
    <property type="component" value="Unassembled WGS sequence"/>
</dbReference>